<dbReference type="AlphaFoldDB" id="A0A329QP62"/>
<name>A0A329QP62_9ACTN</name>
<reference evidence="2 3" key="1">
    <citation type="submission" date="2018-06" db="EMBL/GenBank/DDBJ databases">
        <title>Phytoactinopolyspora halophila sp. nov., a novel halophilic actinomycete isolated from a saline soil in China.</title>
        <authorList>
            <person name="Tang S.-K."/>
        </authorList>
    </citation>
    <scope>NUCLEOTIDE SEQUENCE [LARGE SCALE GENOMIC DNA]</scope>
    <source>
        <strain evidence="2 3">YIM 96934</strain>
    </source>
</reference>
<dbReference type="PANTHER" id="PTHR43734">
    <property type="entry name" value="PHYTOENE DESATURASE"/>
    <property type="match status" value="1"/>
</dbReference>
<proteinExistence type="predicted"/>
<sequence length="560" mass="60420">MGRGESIVGRTGLGGVHQARASLFNQLQSGVPGRWAYPRAHPTPRPVCAVDLAIRCCHRSLLHIAIEPLFDQILRVTPPTDRPSSFVIGSPTVARTVVIGAGVAGLAAALRLVDFGHEVTVLEQNSRAGGQVSADVIDGICVETGPTAFTLPAVFRDLFRKTGRPLERELELVPLDPSVRYVFPDGGQLDMPNASRARITAALDDAFGPGAGAQWEALIRDAECMWGQLRPRLLDHPPGWRDLLWFRVHPRSKQYLRRANSLRELGMLHLQEPNLRLILDSYATLYGATPTKAPAALASLAYIEQTFGTWTVRGGLTALIEALERRLLQQGATMRFGTPAIQVKSKYRQVTGVQVADGETIPADVVVSTAPPGQLGFDSLRARHESTVPSDGHSVFSLVLSVRHPLDLPQRTILLTEDGPNVAVTYRSGDDPSGPCALALHADCPSHGDGADQTDWSDPDTAETHAQQLLGLAASRGVQVKDDVLNMHIRSPYDLEREYGATGGRIFGQAWHGNSCIRQRRKNRSFLRGLFYAGASTHPGAGIPAVAISAALAVDAIGRA</sequence>
<feature type="domain" description="Amine oxidase" evidence="1">
    <location>
        <begin position="103"/>
        <end position="557"/>
    </location>
</feature>
<gene>
    <name evidence="2" type="ORF">DPM12_14730</name>
</gene>
<dbReference type="InterPro" id="IPR036188">
    <property type="entry name" value="FAD/NAD-bd_sf"/>
</dbReference>
<dbReference type="EMBL" id="QMIG01000016">
    <property type="protein sequence ID" value="RAW12418.1"/>
    <property type="molecule type" value="Genomic_DNA"/>
</dbReference>
<dbReference type="InterPro" id="IPR002937">
    <property type="entry name" value="Amino_oxidase"/>
</dbReference>
<dbReference type="Pfam" id="PF01593">
    <property type="entry name" value="Amino_oxidase"/>
    <property type="match status" value="1"/>
</dbReference>
<dbReference type="Proteomes" id="UP000250462">
    <property type="component" value="Unassembled WGS sequence"/>
</dbReference>
<comment type="caution">
    <text evidence="2">The sequence shown here is derived from an EMBL/GenBank/DDBJ whole genome shotgun (WGS) entry which is preliminary data.</text>
</comment>
<dbReference type="GO" id="GO:0016491">
    <property type="term" value="F:oxidoreductase activity"/>
    <property type="evidence" value="ECO:0007669"/>
    <property type="project" value="InterPro"/>
</dbReference>
<evidence type="ECO:0000313" key="2">
    <source>
        <dbReference type="EMBL" id="RAW12418.1"/>
    </source>
</evidence>
<dbReference type="SUPFAM" id="SSF51905">
    <property type="entry name" value="FAD/NAD(P)-binding domain"/>
    <property type="match status" value="1"/>
</dbReference>
<protein>
    <recommendedName>
        <fullName evidence="1">Amine oxidase domain-containing protein</fullName>
    </recommendedName>
</protein>
<dbReference type="PANTHER" id="PTHR43734:SF1">
    <property type="entry name" value="PHYTOENE DESATURASE"/>
    <property type="match status" value="1"/>
</dbReference>
<organism evidence="2 3">
    <name type="scientific">Phytoactinopolyspora halophila</name>
    <dbReference type="NCBI Taxonomy" id="1981511"/>
    <lineage>
        <taxon>Bacteria</taxon>
        <taxon>Bacillati</taxon>
        <taxon>Actinomycetota</taxon>
        <taxon>Actinomycetes</taxon>
        <taxon>Jiangellales</taxon>
        <taxon>Jiangellaceae</taxon>
        <taxon>Phytoactinopolyspora</taxon>
    </lineage>
</organism>
<dbReference type="Gene3D" id="3.50.50.60">
    <property type="entry name" value="FAD/NAD(P)-binding domain"/>
    <property type="match status" value="2"/>
</dbReference>
<keyword evidence="3" id="KW-1185">Reference proteome</keyword>
<accession>A0A329QP62</accession>
<evidence type="ECO:0000313" key="3">
    <source>
        <dbReference type="Proteomes" id="UP000250462"/>
    </source>
</evidence>
<evidence type="ECO:0000259" key="1">
    <source>
        <dbReference type="Pfam" id="PF01593"/>
    </source>
</evidence>